<reference evidence="3" key="1">
    <citation type="journal article" date="2019" name="Int. J. Syst. Evol. Microbiol.">
        <title>The Global Catalogue of Microorganisms (GCM) 10K type strain sequencing project: providing services to taxonomists for standard genome sequencing and annotation.</title>
        <authorList>
            <consortium name="The Broad Institute Genomics Platform"/>
            <consortium name="The Broad Institute Genome Sequencing Center for Infectious Disease"/>
            <person name="Wu L."/>
            <person name="Ma J."/>
        </authorList>
    </citation>
    <scope>NUCLEOTIDE SEQUENCE [LARGE SCALE GENOMIC DNA]</scope>
    <source>
        <strain evidence="3">CGMCC 4.6997</strain>
    </source>
</reference>
<evidence type="ECO:0000313" key="2">
    <source>
        <dbReference type="EMBL" id="MFC5502753.1"/>
    </source>
</evidence>
<dbReference type="EMBL" id="JBHSMG010000002">
    <property type="protein sequence ID" value="MFC5502753.1"/>
    <property type="molecule type" value="Genomic_DNA"/>
</dbReference>
<evidence type="ECO:0008006" key="4">
    <source>
        <dbReference type="Google" id="ProtNLM"/>
    </source>
</evidence>
<proteinExistence type="predicted"/>
<organism evidence="2 3">
    <name type="scientific">Lysinimonas soli</name>
    <dbReference type="NCBI Taxonomy" id="1074233"/>
    <lineage>
        <taxon>Bacteria</taxon>
        <taxon>Bacillati</taxon>
        <taxon>Actinomycetota</taxon>
        <taxon>Actinomycetes</taxon>
        <taxon>Micrococcales</taxon>
        <taxon>Microbacteriaceae</taxon>
        <taxon>Lysinimonas</taxon>
    </lineage>
</organism>
<name>A0ABW0NSL9_9MICO</name>
<gene>
    <name evidence="2" type="ORF">ACFPJ4_10935</name>
</gene>
<protein>
    <recommendedName>
        <fullName evidence="4">DUF1453 domain-containing protein</fullName>
    </recommendedName>
</protein>
<feature type="transmembrane region" description="Helical" evidence="1">
    <location>
        <begin position="6"/>
        <end position="22"/>
    </location>
</feature>
<accession>A0ABW0NSL9</accession>
<evidence type="ECO:0000256" key="1">
    <source>
        <dbReference type="SAM" id="Phobius"/>
    </source>
</evidence>
<sequence length="190" mass="19893">MNASTLVNILIGLAILVWIGYRQLNWTAVAPDRMLRLPAILAIIGVGLLVQNASGIQVSGTDLAVLGVEAVISGAIGAVMGLLAHFRPMSPAAVTAYLARDSGRRRPGIPPTLETRNGWFGMALWLVLIAVRIGGEVWAHETHSQLLMSTGVILLTVALNRLVRIAVILNRATHVAPVASTVATGTGAAA</sequence>
<feature type="transmembrane region" description="Helical" evidence="1">
    <location>
        <begin position="63"/>
        <end position="84"/>
    </location>
</feature>
<comment type="caution">
    <text evidence="2">The sequence shown here is derived from an EMBL/GenBank/DDBJ whole genome shotgun (WGS) entry which is preliminary data.</text>
</comment>
<feature type="transmembrane region" description="Helical" evidence="1">
    <location>
        <begin position="145"/>
        <end position="163"/>
    </location>
</feature>
<keyword evidence="1" id="KW-0472">Membrane</keyword>
<dbReference type="Proteomes" id="UP001596039">
    <property type="component" value="Unassembled WGS sequence"/>
</dbReference>
<feature type="transmembrane region" description="Helical" evidence="1">
    <location>
        <begin position="119"/>
        <end position="139"/>
    </location>
</feature>
<keyword evidence="3" id="KW-1185">Reference proteome</keyword>
<keyword evidence="1" id="KW-1133">Transmembrane helix</keyword>
<keyword evidence="1" id="KW-0812">Transmembrane</keyword>
<dbReference type="RefSeq" id="WP_386740450.1">
    <property type="nucleotide sequence ID" value="NZ_JBHSMG010000002.1"/>
</dbReference>
<feature type="transmembrane region" description="Helical" evidence="1">
    <location>
        <begin position="34"/>
        <end position="51"/>
    </location>
</feature>
<evidence type="ECO:0000313" key="3">
    <source>
        <dbReference type="Proteomes" id="UP001596039"/>
    </source>
</evidence>